<dbReference type="Proteomes" id="UP001140094">
    <property type="component" value="Unassembled WGS sequence"/>
</dbReference>
<keyword evidence="4" id="KW-1185">Reference proteome</keyword>
<dbReference type="PANTHER" id="PTHR18460:SF3">
    <property type="entry name" value="TELO2-INTERACTING PROTEIN 1 HOMOLOG"/>
    <property type="match status" value="1"/>
</dbReference>
<evidence type="ECO:0000313" key="3">
    <source>
        <dbReference type="EMBL" id="KAJ2798150.1"/>
    </source>
</evidence>
<dbReference type="GO" id="GO:0005737">
    <property type="term" value="C:cytoplasm"/>
    <property type="evidence" value="ECO:0007669"/>
    <property type="project" value="TreeGrafter"/>
</dbReference>
<name>A0A9W8HQJ7_9FUNG</name>
<dbReference type="SUPFAM" id="SSF48371">
    <property type="entry name" value="ARM repeat"/>
    <property type="match status" value="1"/>
</dbReference>
<gene>
    <name evidence="3" type="ORF">H4R20_004924</name>
</gene>
<dbReference type="Pfam" id="PF21547">
    <property type="entry name" value="TTI1"/>
    <property type="match status" value="1"/>
</dbReference>
<dbReference type="Pfam" id="PF24181">
    <property type="entry name" value="TPR_TTI1_C"/>
    <property type="match status" value="1"/>
</dbReference>
<feature type="region of interest" description="Disordered" evidence="1">
    <location>
        <begin position="291"/>
        <end position="318"/>
    </location>
</feature>
<feature type="domain" description="TTI1 C-terminal TPR" evidence="2">
    <location>
        <begin position="783"/>
        <end position="956"/>
    </location>
</feature>
<evidence type="ECO:0000259" key="2">
    <source>
        <dbReference type="Pfam" id="PF24181"/>
    </source>
</evidence>
<feature type="compositionally biased region" description="Polar residues" evidence="1">
    <location>
        <begin position="306"/>
        <end position="317"/>
    </location>
</feature>
<protein>
    <recommendedName>
        <fullName evidence="2">TTI1 C-terminal TPR domain-containing protein</fullName>
    </recommendedName>
</protein>
<comment type="caution">
    <text evidence="3">The sequence shown here is derived from an EMBL/GenBank/DDBJ whole genome shotgun (WGS) entry which is preliminary data.</text>
</comment>
<dbReference type="InterPro" id="IPR052587">
    <property type="entry name" value="TELO2-interacting_protein_1"/>
</dbReference>
<dbReference type="PANTHER" id="PTHR18460">
    <property type="entry name" value="TEL2 INTERACTING PROTEIN 1 TTI1 FAMILY MEMBER"/>
    <property type="match status" value="1"/>
</dbReference>
<dbReference type="AlphaFoldDB" id="A0A9W8HQJ7"/>
<evidence type="ECO:0000256" key="1">
    <source>
        <dbReference type="SAM" id="MobiDB-lite"/>
    </source>
</evidence>
<sequence length="997" mass="105864">MDLGQLIEETVQSLTGNGRQPGQLGRKLEQVRQRTHQLVSGGANRSSILAQLTLAAARVLATNASIREGERETMLATLHEVLNSDRLRQTHSAVAEHLARVLPQQFSMDASVGIGAAEHSRALAVYCFHRLLVIPEVYVADRSGGQFVSMQRWYAVRTAGAKASAQLAFAACGLLDNAECAADSHVRSAALETLTLLLAKDGALGDAQRLGLIFPGVASALSRIALVQPPPQSMVTEPPRKPPAVVRALAICALQAALITMFGRAKAPQQLEGSTSVAHWAQRAREELHHTTDMDNAEASGGSAKPSESTSDSQPNELQRHVQQMLWRLAGLRHTEGLQTALFELFASASLECSELCDASVQVAIEACVAIGGASNPPQGFAAYGERLLQKRGAAAAQLAVRAQRQFEQHVAGNAHSTEVLRLLGGWLRVPGVPGVEQWWTRSGLPALLQALPVALPGTALLADAPASDAGAAVAVPAHFRAPQSALALDCFVSRLVAAVGPATLGAQLLAALEDSTGVARNGALWLLLQVIRHAESPADLAAISRSAFAYCAEHCTPQQHTAKSIIVDESTQATHTYLVLSLVTAAVPAVGAGAVYSLDTLLFPLLQAAATADIPVVRTQAHAALLALACATGSADVPQMLQTNVDYIVDACARQIRAVELHPHVFDILTSTVQLVGADILRYMDDVVEDSLDVCERSLDETVAVAALRFLEAVTRFDAAARTATLPEKSLPMPAPVGTANDVDPIARAIAEMGDTGTAEEQHTVASPQQHDDASEVGGSALSIKIALATQGFLASEHGSQQLVALKIVDNALQALQGTRDLLPLINQVWPHVVRRLQSGRDVFYVTLAACSLVECACRLGADWMRARVRDDLWPHFVRVLRDARTNPTLAGVSLEAPIRVLAALRTVVEYVPLDDATAWDLAVAACALLTCPRLRDHVLPLLRAMVLAYADKVWLVLAKLGCVEALPPERIPDLGLPSGILQSSLPPDICQSLGL</sequence>
<dbReference type="InterPro" id="IPR016024">
    <property type="entry name" value="ARM-type_fold"/>
</dbReference>
<dbReference type="OrthoDB" id="49511at2759"/>
<reference evidence="3" key="1">
    <citation type="submission" date="2022-07" db="EMBL/GenBank/DDBJ databases">
        <title>Phylogenomic reconstructions and comparative analyses of Kickxellomycotina fungi.</title>
        <authorList>
            <person name="Reynolds N.K."/>
            <person name="Stajich J.E."/>
            <person name="Barry K."/>
            <person name="Grigoriev I.V."/>
            <person name="Crous P."/>
            <person name="Smith M.E."/>
        </authorList>
    </citation>
    <scope>NUCLEOTIDE SEQUENCE</scope>
    <source>
        <strain evidence="3">NRRL 1565</strain>
    </source>
</reference>
<accession>A0A9W8HQJ7</accession>
<evidence type="ECO:0000313" key="4">
    <source>
        <dbReference type="Proteomes" id="UP001140094"/>
    </source>
</evidence>
<dbReference type="InterPro" id="IPR057567">
    <property type="entry name" value="TPR_TTI1_C"/>
</dbReference>
<dbReference type="InterPro" id="IPR049362">
    <property type="entry name" value="TTI1_rpt"/>
</dbReference>
<organism evidence="3 4">
    <name type="scientific">Coemansia guatemalensis</name>
    <dbReference type="NCBI Taxonomy" id="2761395"/>
    <lineage>
        <taxon>Eukaryota</taxon>
        <taxon>Fungi</taxon>
        <taxon>Fungi incertae sedis</taxon>
        <taxon>Zoopagomycota</taxon>
        <taxon>Kickxellomycotina</taxon>
        <taxon>Kickxellomycetes</taxon>
        <taxon>Kickxellales</taxon>
        <taxon>Kickxellaceae</taxon>
        <taxon>Coemansia</taxon>
    </lineage>
</organism>
<proteinExistence type="predicted"/>
<dbReference type="EMBL" id="JANBUO010001468">
    <property type="protein sequence ID" value="KAJ2798150.1"/>
    <property type="molecule type" value="Genomic_DNA"/>
</dbReference>